<evidence type="ECO:0000313" key="3">
    <source>
        <dbReference type="Proteomes" id="UP000823775"/>
    </source>
</evidence>
<evidence type="ECO:0000256" key="1">
    <source>
        <dbReference type="SAM" id="MobiDB-lite"/>
    </source>
</evidence>
<sequence>MASWEDKGKEVAFANKGFKRLKKGVASRSLAQNAPPSRRFRAKAMEEHGLK</sequence>
<feature type="non-terminal residue" evidence="2">
    <location>
        <position position="51"/>
    </location>
</feature>
<gene>
    <name evidence="2" type="ORF">HAX54_026178</name>
</gene>
<evidence type="ECO:0000313" key="2">
    <source>
        <dbReference type="EMBL" id="MCD9640704.1"/>
    </source>
</evidence>
<accession>A0ABS8V3I5</accession>
<protein>
    <submittedName>
        <fullName evidence="2">Uncharacterized protein</fullName>
    </submittedName>
</protein>
<organism evidence="2 3">
    <name type="scientific">Datura stramonium</name>
    <name type="common">Jimsonweed</name>
    <name type="synonym">Common thornapple</name>
    <dbReference type="NCBI Taxonomy" id="4076"/>
    <lineage>
        <taxon>Eukaryota</taxon>
        <taxon>Viridiplantae</taxon>
        <taxon>Streptophyta</taxon>
        <taxon>Embryophyta</taxon>
        <taxon>Tracheophyta</taxon>
        <taxon>Spermatophyta</taxon>
        <taxon>Magnoliopsida</taxon>
        <taxon>eudicotyledons</taxon>
        <taxon>Gunneridae</taxon>
        <taxon>Pentapetalae</taxon>
        <taxon>asterids</taxon>
        <taxon>lamiids</taxon>
        <taxon>Solanales</taxon>
        <taxon>Solanaceae</taxon>
        <taxon>Solanoideae</taxon>
        <taxon>Datureae</taxon>
        <taxon>Datura</taxon>
    </lineage>
</organism>
<feature type="region of interest" description="Disordered" evidence="1">
    <location>
        <begin position="24"/>
        <end position="51"/>
    </location>
</feature>
<comment type="caution">
    <text evidence="2">The sequence shown here is derived from an EMBL/GenBank/DDBJ whole genome shotgun (WGS) entry which is preliminary data.</text>
</comment>
<name>A0ABS8V3I5_DATST</name>
<dbReference type="Proteomes" id="UP000823775">
    <property type="component" value="Unassembled WGS sequence"/>
</dbReference>
<dbReference type="EMBL" id="JACEIK010003185">
    <property type="protein sequence ID" value="MCD9640704.1"/>
    <property type="molecule type" value="Genomic_DNA"/>
</dbReference>
<reference evidence="2 3" key="1">
    <citation type="journal article" date="2021" name="BMC Genomics">
        <title>Datura genome reveals duplications of psychoactive alkaloid biosynthetic genes and high mutation rate following tissue culture.</title>
        <authorList>
            <person name="Rajewski A."/>
            <person name="Carter-House D."/>
            <person name="Stajich J."/>
            <person name="Litt A."/>
        </authorList>
    </citation>
    <scope>NUCLEOTIDE SEQUENCE [LARGE SCALE GENOMIC DNA]</scope>
    <source>
        <strain evidence="2">AR-01</strain>
    </source>
</reference>
<proteinExistence type="predicted"/>
<keyword evidence="3" id="KW-1185">Reference proteome</keyword>